<dbReference type="NCBIfam" id="NF010030">
    <property type="entry name" value="PRK13505.1"/>
    <property type="match status" value="1"/>
</dbReference>
<sequence>MPSGTLRPIEDIVEECGIGREHFEPYGRYMGKVDHRYRGRKRGRLILVTGINPTPAGEGKTTTTIGLTQALRRLGKDAACAIREPSLGPCFGVKGGATGGGRSMVEPSDRINLLFTGDFPAVSAAHNLLSALINNHMYHGNPLGMEPKGIMFPRTVDMNDRSLRSIIVGVGERASGVMAPDRFVITPASEVMAILGLSTSIGELKERLGRIVVYARGKKVVRASDLRAQGAMAALLRDAMDPNIVQTTEGAPAFVHTGPFGNIAHGTSSITADLIGLSAFDYLVTEAGFGSELGGEKFFDIVQAQGKFSVNAVVIVATIRALKHHGSGSIEKEDVDAVVRGSDNLLRHVEIVRSFGIDPVVAINLFPTDTERELKALEEILDSHSVRHARSDVYAKGGEGGIALAQEVLRSVGDYTIRRAYDRNMDPREKIEAIATKVYGAGRVTFTERALSDLRLVESTGMSDAYVCMAKTQYSLSDNPALLNAPRGFEVRISSISLSAGAGFIVPMLGDIMTMPGLPKVPASEGIDVDEQGNITGLS</sequence>
<dbReference type="GO" id="GO:0004329">
    <property type="term" value="F:formate-tetrahydrofolate ligase activity"/>
    <property type="evidence" value="ECO:0007669"/>
    <property type="project" value="UniProtKB-UniRule"/>
</dbReference>
<proteinExistence type="inferred from homology"/>
<evidence type="ECO:0000313" key="8">
    <source>
        <dbReference type="Proteomes" id="UP000632195"/>
    </source>
</evidence>
<comment type="pathway">
    <text evidence="1 6">One-carbon metabolism; tetrahydrofolate interconversion.</text>
</comment>
<keyword evidence="4 6" id="KW-0547">Nucleotide-binding</keyword>
<dbReference type="GO" id="GO:0005524">
    <property type="term" value="F:ATP binding"/>
    <property type="evidence" value="ECO:0007669"/>
    <property type="project" value="UniProtKB-UniRule"/>
</dbReference>
<protein>
    <recommendedName>
        <fullName evidence="6">Formate--tetrahydrofolate ligase</fullName>
        <ecNumber evidence="6">6.3.4.3</ecNumber>
    </recommendedName>
    <alternativeName>
        <fullName evidence="6">Formyltetrahydrofolate synthetase</fullName>
        <shortName evidence="6">FHS</shortName>
        <shortName evidence="6">FTHFS</shortName>
    </alternativeName>
</protein>
<dbReference type="Pfam" id="PF01268">
    <property type="entry name" value="FTHFS"/>
    <property type="match status" value="1"/>
</dbReference>
<dbReference type="EC" id="6.3.4.3" evidence="6"/>
<gene>
    <name evidence="6 7" type="primary">fhs</name>
    <name evidence="7" type="ORF">GCM10007108_06850</name>
</gene>
<evidence type="ECO:0000313" key="7">
    <source>
        <dbReference type="EMBL" id="GGM71366.1"/>
    </source>
</evidence>
<dbReference type="SUPFAM" id="SSF52540">
    <property type="entry name" value="P-loop containing nucleoside triphosphate hydrolases"/>
    <property type="match status" value="1"/>
</dbReference>
<comment type="caution">
    <text evidence="7">The sequence shown here is derived from an EMBL/GenBank/DDBJ whole genome shotgun (WGS) entry which is preliminary data.</text>
</comment>
<dbReference type="Proteomes" id="UP000632195">
    <property type="component" value="Unassembled WGS sequence"/>
</dbReference>
<organism evidence="7 8">
    <name type="scientific">Thermogymnomonas acidicola</name>
    <dbReference type="NCBI Taxonomy" id="399579"/>
    <lineage>
        <taxon>Archaea</taxon>
        <taxon>Methanobacteriati</taxon>
        <taxon>Thermoplasmatota</taxon>
        <taxon>Thermoplasmata</taxon>
        <taxon>Thermoplasmatales</taxon>
        <taxon>Thermogymnomonas</taxon>
    </lineage>
</organism>
<dbReference type="InterPro" id="IPR027417">
    <property type="entry name" value="P-loop_NTPase"/>
</dbReference>
<keyword evidence="3 6" id="KW-0436">Ligase</keyword>
<evidence type="ECO:0000256" key="3">
    <source>
        <dbReference type="ARBA" id="ARBA00022598"/>
    </source>
</evidence>
<keyword evidence="5 6" id="KW-0067">ATP-binding</keyword>
<evidence type="ECO:0000256" key="2">
    <source>
        <dbReference type="ARBA" id="ARBA00022563"/>
    </source>
</evidence>
<dbReference type="Gene3D" id="3.40.50.300">
    <property type="entry name" value="P-loop containing nucleotide triphosphate hydrolases"/>
    <property type="match status" value="1"/>
</dbReference>
<dbReference type="HAMAP" id="MF_01543">
    <property type="entry name" value="FTHFS"/>
    <property type="match status" value="1"/>
</dbReference>
<comment type="catalytic activity">
    <reaction evidence="6">
        <text>(6S)-5,6,7,8-tetrahydrofolate + formate + ATP = (6R)-10-formyltetrahydrofolate + ADP + phosphate</text>
        <dbReference type="Rhea" id="RHEA:20221"/>
        <dbReference type="ChEBI" id="CHEBI:15740"/>
        <dbReference type="ChEBI" id="CHEBI:30616"/>
        <dbReference type="ChEBI" id="CHEBI:43474"/>
        <dbReference type="ChEBI" id="CHEBI:57453"/>
        <dbReference type="ChEBI" id="CHEBI:195366"/>
        <dbReference type="ChEBI" id="CHEBI:456216"/>
        <dbReference type="EC" id="6.3.4.3"/>
    </reaction>
</comment>
<dbReference type="InterPro" id="IPR000559">
    <property type="entry name" value="Formate_THF_ligase"/>
</dbReference>
<dbReference type="GO" id="GO:0035999">
    <property type="term" value="P:tetrahydrofolate interconversion"/>
    <property type="evidence" value="ECO:0007669"/>
    <property type="project" value="UniProtKB-UniRule"/>
</dbReference>
<evidence type="ECO:0000256" key="4">
    <source>
        <dbReference type="ARBA" id="ARBA00022741"/>
    </source>
</evidence>
<comment type="similarity">
    <text evidence="6">Belongs to the formate--tetrahydrofolate ligase family.</text>
</comment>
<accession>A0AA37BQY2</accession>
<dbReference type="EMBL" id="BMNY01000001">
    <property type="protein sequence ID" value="GGM71366.1"/>
    <property type="molecule type" value="Genomic_DNA"/>
</dbReference>
<dbReference type="Gene3D" id="3.10.410.10">
    <property type="entry name" value="Formyltetrahydrofolate synthetase, domain 3"/>
    <property type="match status" value="1"/>
</dbReference>
<evidence type="ECO:0000256" key="6">
    <source>
        <dbReference type="HAMAP-Rule" id="MF_01543"/>
    </source>
</evidence>
<reference evidence="7" key="2">
    <citation type="submission" date="2022-09" db="EMBL/GenBank/DDBJ databases">
        <authorList>
            <person name="Sun Q."/>
            <person name="Ohkuma M."/>
        </authorList>
    </citation>
    <scope>NUCLEOTIDE SEQUENCE</scope>
    <source>
        <strain evidence="7">JCM 13583</strain>
    </source>
</reference>
<keyword evidence="2 6" id="KW-0554">One-carbon metabolism</keyword>
<evidence type="ECO:0000256" key="5">
    <source>
        <dbReference type="ARBA" id="ARBA00022840"/>
    </source>
</evidence>
<dbReference type="PROSITE" id="PS00721">
    <property type="entry name" value="FTHFS_1"/>
    <property type="match status" value="1"/>
</dbReference>
<name>A0AA37BQY2_9ARCH</name>
<keyword evidence="8" id="KW-1185">Reference proteome</keyword>
<dbReference type="InterPro" id="IPR020628">
    <property type="entry name" value="Formate_THF_ligase_CS"/>
</dbReference>
<evidence type="ECO:0000256" key="1">
    <source>
        <dbReference type="ARBA" id="ARBA00004777"/>
    </source>
</evidence>
<feature type="binding site" evidence="6">
    <location>
        <begin position="54"/>
        <end position="61"/>
    </location>
    <ligand>
        <name>ATP</name>
        <dbReference type="ChEBI" id="CHEBI:30616"/>
    </ligand>
</feature>
<dbReference type="AlphaFoldDB" id="A0AA37BQY2"/>
<dbReference type="Gene3D" id="3.30.1510.10">
    <property type="entry name" value="Domain 2, N(10)-formyltetrahydrofolate synthetase"/>
    <property type="match status" value="1"/>
</dbReference>
<reference evidence="7" key="1">
    <citation type="journal article" date="2014" name="Int. J. Syst. Evol. Microbiol.">
        <title>Complete genome sequence of Corynebacterium casei LMG S-19264T (=DSM 44701T), isolated from a smear-ripened cheese.</title>
        <authorList>
            <consortium name="US DOE Joint Genome Institute (JGI-PGF)"/>
            <person name="Walter F."/>
            <person name="Albersmeier A."/>
            <person name="Kalinowski J."/>
            <person name="Ruckert C."/>
        </authorList>
    </citation>
    <scope>NUCLEOTIDE SEQUENCE</scope>
    <source>
        <strain evidence="7">JCM 13583</strain>
    </source>
</reference>